<feature type="transmembrane region" description="Helical" evidence="14">
    <location>
        <begin position="35"/>
        <end position="56"/>
    </location>
</feature>
<evidence type="ECO:0000256" key="6">
    <source>
        <dbReference type="ARBA" id="ARBA00022741"/>
    </source>
</evidence>
<feature type="binding site" evidence="14">
    <location>
        <begin position="225"/>
        <end position="232"/>
    </location>
    <ligand>
        <name>ATP</name>
        <dbReference type="ChEBI" id="CHEBI:30616"/>
    </ligand>
</feature>
<dbReference type="FunFam" id="1.20.58.760:FF:000001">
    <property type="entry name" value="ATP-dependent zinc metalloprotease FtsH"/>
    <property type="match status" value="1"/>
</dbReference>
<comment type="cofactor">
    <cofactor evidence="14">
        <name>Zn(2+)</name>
        <dbReference type="ChEBI" id="CHEBI:29105"/>
    </cofactor>
    <text evidence="14">Binds 1 zinc ion per subunit.</text>
</comment>
<dbReference type="HAMAP" id="MF_01458">
    <property type="entry name" value="FtsH"/>
    <property type="match status" value="1"/>
</dbReference>
<dbReference type="SUPFAM" id="SSF140990">
    <property type="entry name" value="FtsH protease domain-like"/>
    <property type="match status" value="1"/>
</dbReference>
<evidence type="ECO:0000256" key="10">
    <source>
        <dbReference type="ARBA" id="ARBA00022989"/>
    </source>
</evidence>
<dbReference type="CDD" id="cd19501">
    <property type="entry name" value="RecA-like_FtsH"/>
    <property type="match status" value="1"/>
</dbReference>
<keyword evidence="6 14" id="KW-0547">Nucleotide-binding</keyword>
<dbReference type="Gene3D" id="1.10.8.60">
    <property type="match status" value="1"/>
</dbReference>
<evidence type="ECO:0000256" key="14">
    <source>
        <dbReference type="HAMAP-Rule" id="MF_01458"/>
    </source>
</evidence>
<dbReference type="Gene3D" id="3.40.50.300">
    <property type="entry name" value="P-loop containing nucleotide triphosphate hydrolases"/>
    <property type="match status" value="1"/>
</dbReference>
<accession>A0A2H0WR49</accession>
<dbReference type="PANTHER" id="PTHR23076">
    <property type="entry name" value="METALLOPROTEASE M41 FTSH"/>
    <property type="match status" value="1"/>
</dbReference>
<comment type="subcellular location">
    <subcellularLocation>
        <location evidence="14">Cell membrane</location>
        <topology evidence="14">Multi-pass membrane protein</topology>
        <orientation evidence="14">Cytoplasmic side</orientation>
    </subcellularLocation>
    <subcellularLocation>
        <location evidence="1">Membrane</location>
    </subcellularLocation>
</comment>
<dbReference type="GO" id="GO:0016887">
    <property type="term" value="F:ATP hydrolysis activity"/>
    <property type="evidence" value="ECO:0007669"/>
    <property type="project" value="UniProtKB-UniRule"/>
</dbReference>
<dbReference type="AlphaFoldDB" id="A0A2H0WR49"/>
<dbReference type="Pfam" id="PF00004">
    <property type="entry name" value="AAA"/>
    <property type="match status" value="1"/>
</dbReference>
<keyword evidence="3 14" id="KW-0645">Protease</keyword>
<dbReference type="Pfam" id="PF17862">
    <property type="entry name" value="AAA_lid_3"/>
    <property type="match status" value="1"/>
</dbReference>
<keyword evidence="10 14" id="KW-1133">Transmembrane helix</keyword>
<dbReference type="GO" id="GO:0008270">
    <property type="term" value="F:zinc ion binding"/>
    <property type="evidence" value="ECO:0007669"/>
    <property type="project" value="UniProtKB-UniRule"/>
</dbReference>
<comment type="subunit">
    <text evidence="14">Homohexamer.</text>
</comment>
<dbReference type="EC" id="3.4.24.-" evidence="14"/>
<dbReference type="SUPFAM" id="SSF52540">
    <property type="entry name" value="P-loop containing nucleoside triphosphate hydrolases"/>
    <property type="match status" value="1"/>
</dbReference>
<keyword evidence="7 14" id="KW-0378">Hydrolase</keyword>
<dbReference type="Gene3D" id="1.20.58.760">
    <property type="entry name" value="Peptidase M41"/>
    <property type="match status" value="1"/>
</dbReference>
<dbReference type="InterPro" id="IPR003593">
    <property type="entry name" value="AAA+_ATPase"/>
</dbReference>
<keyword evidence="12 14" id="KW-0472">Membrane</keyword>
<feature type="transmembrane region" description="Helical" evidence="14">
    <location>
        <begin position="132"/>
        <end position="154"/>
    </location>
</feature>
<evidence type="ECO:0000256" key="9">
    <source>
        <dbReference type="ARBA" id="ARBA00022840"/>
    </source>
</evidence>
<comment type="similarity">
    <text evidence="15">Belongs to the AAA ATPase family.</text>
</comment>
<proteinExistence type="inferred from homology"/>
<name>A0A2H0WR49_9BACT</name>
<evidence type="ECO:0000313" key="17">
    <source>
        <dbReference type="EMBL" id="PIS15107.1"/>
    </source>
</evidence>
<evidence type="ECO:0000256" key="2">
    <source>
        <dbReference type="ARBA" id="ARBA00010044"/>
    </source>
</evidence>
<organism evidence="17 18">
    <name type="scientific">Candidatus Shapirobacteria bacterium CG09_land_8_20_14_0_10_38_17</name>
    <dbReference type="NCBI Taxonomy" id="1974884"/>
    <lineage>
        <taxon>Bacteria</taxon>
        <taxon>Candidatus Shapironibacteriota</taxon>
    </lineage>
</organism>
<keyword evidence="17" id="KW-0131">Cell cycle</keyword>
<keyword evidence="14" id="KW-1003">Cell membrane</keyword>
<dbReference type="GO" id="GO:0005524">
    <property type="term" value="F:ATP binding"/>
    <property type="evidence" value="ECO:0007669"/>
    <property type="project" value="UniProtKB-UniRule"/>
</dbReference>
<keyword evidence="8 14" id="KW-0862">Zinc</keyword>
<evidence type="ECO:0000256" key="4">
    <source>
        <dbReference type="ARBA" id="ARBA00022692"/>
    </source>
</evidence>
<dbReference type="GO" id="GO:0006508">
    <property type="term" value="P:proteolysis"/>
    <property type="evidence" value="ECO:0007669"/>
    <property type="project" value="UniProtKB-KW"/>
</dbReference>
<dbReference type="NCBIfam" id="TIGR01241">
    <property type="entry name" value="FtsH_fam"/>
    <property type="match status" value="1"/>
</dbReference>
<dbReference type="GO" id="GO:0005886">
    <property type="term" value="C:plasma membrane"/>
    <property type="evidence" value="ECO:0007669"/>
    <property type="project" value="UniProtKB-SubCell"/>
</dbReference>
<evidence type="ECO:0000256" key="15">
    <source>
        <dbReference type="RuleBase" id="RU003651"/>
    </source>
</evidence>
<comment type="similarity">
    <text evidence="13 14">In the central section; belongs to the AAA ATPase family.</text>
</comment>
<comment type="similarity">
    <text evidence="2 14">In the C-terminal section; belongs to the peptidase M41 family.</text>
</comment>
<evidence type="ECO:0000256" key="11">
    <source>
        <dbReference type="ARBA" id="ARBA00023049"/>
    </source>
</evidence>
<comment type="caution">
    <text evidence="17">The sequence shown here is derived from an EMBL/GenBank/DDBJ whole genome shotgun (WGS) entry which is preliminary data.</text>
</comment>
<evidence type="ECO:0000313" key="18">
    <source>
        <dbReference type="Proteomes" id="UP000231282"/>
    </source>
</evidence>
<sequence length="631" mass="70410">MFKQKNKKPKLEKVLPNNQPVKIKKVEIKINPQKILIGVLVILLAFWIFGSFSVYVKKNLEISLSQAIADIKENKVGRIEVAEDQITLFYKDDKVALTRKESQDSLVTILQNEAINPSSLDIKVVNQEFSKIWLDVFINFVPLILIGIFFYIMFRQARGAQESVFSFGKSRAKPFFKGKQDITFANVAGIEEAKQELMEIVDFLKHPGKYRKLGARTPKGVLLVGLPGTGKTLLARAVAGEANVPFYSMAGSEFMEMLVGVGSARMRDLFETAKKHAPSIIFIDEIESIGRTRSLGGFSGGHDEREQTLNQMLVEMDGFAPNDNLVIIGATNRPDLLDVALLRPGRFDRRVVLDMPDIVGRQAILKIHARGKPFAKGVNWQKIAKRTVGFSGADLENMLNEAAILAARQRRETINMDDLEEAATKVKLGPERKRLQSKREREIAAYHEGGHALVTHFLPHMDPVGRVSIVARGLTLGHTFIPPSRDRTQETKTRLLEQVTVILGGRAAEELVFSEMTTGASDDINKATLIARQMVVDFGMSSLGPVSFGPQSIETEFGQFIAGGREISPVTQAEIDKEIKKIIDQAYENAKKIIKAHRPSLDKLARGLLQKETLDQEQFEKIIGKKKVDRS</sequence>
<evidence type="ECO:0000256" key="12">
    <source>
        <dbReference type="ARBA" id="ARBA00023136"/>
    </source>
</evidence>
<dbReference type="FunFam" id="3.40.50.300:FF:000001">
    <property type="entry name" value="ATP-dependent zinc metalloprotease FtsH"/>
    <property type="match status" value="1"/>
</dbReference>
<dbReference type="GO" id="GO:0051301">
    <property type="term" value="P:cell division"/>
    <property type="evidence" value="ECO:0007669"/>
    <property type="project" value="UniProtKB-KW"/>
</dbReference>
<dbReference type="GO" id="GO:0004176">
    <property type="term" value="F:ATP-dependent peptidase activity"/>
    <property type="evidence" value="ECO:0007669"/>
    <property type="project" value="InterPro"/>
</dbReference>
<reference evidence="18" key="1">
    <citation type="submission" date="2017-09" db="EMBL/GenBank/DDBJ databases">
        <title>Depth-based differentiation of microbial function through sediment-hosted aquifers and enrichment of novel symbionts in the deep terrestrial subsurface.</title>
        <authorList>
            <person name="Probst A.J."/>
            <person name="Ladd B."/>
            <person name="Jarett J.K."/>
            <person name="Geller-Mcgrath D.E."/>
            <person name="Sieber C.M.K."/>
            <person name="Emerson J.B."/>
            <person name="Anantharaman K."/>
            <person name="Thomas B.C."/>
            <person name="Malmstrom R."/>
            <person name="Stieglmeier M."/>
            <person name="Klingl A."/>
            <person name="Woyke T."/>
            <person name="Ryan C.M."/>
            <person name="Banfield J.F."/>
        </authorList>
    </citation>
    <scope>NUCLEOTIDE SEQUENCE [LARGE SCALE GENOMIC DNA]</scope>
</reference>
<keyword evidence="5 14" id="KW-0479">Metal-binding</keyword>
<comment type="function">
    <text evidence="14">Acts as a processive, ATP-dependent zinc metallopeptidase for both cytoplasmic and membrane proteins. Plays a role in the quality control of integral membrane proteins.</text>
</comment>
<protein>
    <recommendedName>
        <fullName evidence="14">ATP-dependent zinc metalloprotease FtsH</fullName>
        <ecNumber evidence="14">3.4.24.-</ecNumber>
    </recommendedName>
</protein>
<keyword evidence="11 14" id="KW-0482">Metalloprotease</keyword>
<dbReference type="GO" id="GO:0004222">
    <property type="term" value="F:metalloendopeptidase activity"/>
    <property type="evidence" value="ECO:0007669"/>
    <property type="project" value="InterPro"/>
</dbReference>
<dbReference type="EMBL" id="PEZH01000031">
    <property type="protein sequence ID" value="PIS15107.1"/>
    <property type="molecule type" value="Genomic_DNA"/>
</dbReference>
<dbReference type="InterPro" id="IPR041569">
    <property type="entry name" value="AAA_lid_3"/>
</dbReference>
<dbReference type="InterPro" id="IPR003959">
    <property type="entry name" value="ATPase_AAA_core"/>
</dbReference>
<feature type="domain" description="AAA+ ATPase" evidence="16">
    <location>
        <begin position="217"/>
        <end position="357"/>
    </location>
</feature>
<evidence type="ECO:0000256" key="13">
    <source>
        <dbReference type="ARBA" id="ARBA00061570"/>
    </source>
</evidence>
<dbReference type="InterPro" id="IPR003960">
    <property type="entry name" value="ATPase_AAA_CS"/>
</dbReference>
<feature type="binding site" evidence="14">
    <location>
        <position position="451"/>
    </location>
    <ligand>
        <name>Zn(2+)</name>
        <dbReference type="ChEBI" id="CHEBI:29105"/>
        <note>catalytic</note>
    </ligand>
</feature>
<feature type="binding site" evidence="14">
    <location>
        <position position="523"/>
    </location>
    <ligand>
        <name>Zn(2+)</name>
        <dbReference type="ChEBI" id="CHEBI:29105"/>
        <note>catalytic</note>
    </ligand>
</feature>
<dbReference type="InterPro" id="IPR000642">
    <property type="entry name" value="Peptidase_M41"/>
</dbReference>
<dbReference type="FunFam" id="1.10.8.60:FF:000001">
    <property type="entry name" value="ATP-dependent zinc metalloprotease FtsH"/>
    <property type="match status" value="1"/>
</dbReference>
<dbReference type="SMART" id="SM00382">
    <property type="entry name" value="AAA"/>
    <property type="match status" value="1"/>
</dbReference>
<gene>
    <name evidence="14" type="primary">ftsH</name>
    <name evidence="17" type="ORF">COT63_01730</name>
</gene>
<evidence type="ECO:0000256" key="7">
    <source>
        <dbReference type="ARBA" id="ARBA00022801"/>
    </source>
</evidence>
<dbReference type="PROSITE" id="PS00674">
    <property type="entry name" value="AAA"/>
    <property type="match status" value="1"/>
</dbReference>
<evidence type="ECO:0000256" key="1">
    <source>
        <dbReference type="ARBA" id="ARBA00004370"/>
    </source>
</evidence>
<feature type="binding site" evidence="14">
    <location>
        <position position="447"/>
    </location>
    <ligand>
        <name>Zn(2+)</name>
        <dbReference type="ChEBI" id="CHEBI:29105"/>
        <note>catalytic</note>
    </ligand>
</feature>
<feature type="active site" evidence="14">
    <location>
        <position position="448"/>
    </location>
</feature>
<dbReference type="Proteomes" id="UP000231282">
    <property type="component" value="Unassembled WGS sequence"/>
</dbReference>
<dbReference type="PANTHER" id="PTHR23076:SF97">
    <property type="entry name" value="ATP-DEPENDENT ZINC METALLOPROTEASE YME1L1"/>
    <property type="match status" value="1"/>
</dbReference>
<keyword evidence="4 14" id="KW-0812">Transmembrane</keyword>
<dbReference type="Pfam" id="PF01434">
    <property type="entry name" value="Peptidase_M41"/>
    <property type="match status" value="1"/>
</dbReference>
<keyword evidence="17" id="KW-0132">Cell division</keyword>
<dbReference type="InterPro" id="IPR027417">
    <property type="entry name" value="P-loop_NTPase"/>
</dbReference>
<dbReference type="InterPro" id="IPR037219">
    <property type="entry name" value="Peptidase_M41-like"/>
</dbReference>
<evidence type="ECO:0000256" key="8">
    <source>
        <dbReference type="ARBA" id="ARBA00022833"/>
    </source>
</evidence>
<evidence type="ECO:0000256" key="5">
    <source>
        <dbReference type="ARBA" id="ARBA00022723"/>
    </source>
</evidence>
<evidence type="ECO:0000259" key="16">
    <source>
        <dbReference type="SMART" id="SM00382"/>
    </source>
</evidence>
<dbReference type="GO" id="GO:0030163">
    <property type="term" value="P:protein catabolic process"/>
    <property type="evidence" value="ECO:0007669"/>
    <property type="project" value="UniProtKB-UniRule"/>
</dbReference>
<keyword evidence="9 14" id="KW-0067">ATP-binding</keyword>
<dbReference type="InterPro" id="IPR005936">
    <property type="entry name" value="FtsH"/>
</dbReference>
<evidence type="ECO:0000256" key="3">
    <source>
        <dbReference type="ARBA" id="ARBA00022670"/>
    </source>
</evidence>